<keyword evidence="1" id="KW-0472">Membrane</keyword>
<dbReference type="Proteomes" id="UP001201812">
    <property type="component" value="Unassembled WGS sequence"/>
</dbReference>
<accession>A0AAD4N7N7</accession>
<feature type="transmembrane region" description="Helical" evidence="1">
    <location>
        <begin position="102"/>
        <end position="121"/>
    </location>
</feature>
<dbReference type="AlphaFoldDB" id="A0AAD4N7N7"/>
<proteinExistence type="predicted"/>
<sequence>MALNESNAYPFVPYTFSDSLKNDLSFHRIMSSICVSACESIIWIVFNQFSFGVWTGLLVYAIHQTERPLFTVLIGEEDDKLVIQLDKRSEDLVKVDSVYSKLFFWLYFGVYVGIVLPLTTLMRAPLKLIPGGSQFDLEKFTKQMMKEVWAPKYQLEYNNVQSVNRMIMKHIERCDNENCTAECFKLPQPDDLKNMIKPIIEECRKLKSGV</sequence>
<evidence type="ECO:0000313" key="2">
    <source>
        <dbReference type="EMBL" id="KAI1716411.1"/>
    </source>
</evidence>
<feature type="transmembrane region" description="Helical" evidence="1">
    <location>
        <begin position="40"/>
        <end position="62"/>
    </location>
</feature>
<evidence type="ECO:0000256" key="1">
    <source>
        <dbReference type="SAM" id="Phobius"/>
    </source>
</evidence>
<organism evidence="2 3">
    <name type="scientific">Ditylenchus destructor</name>
    <dbReference type="NCBI Taxonomy" id="166010"/>
    <lineage>
        <taxon>Eukaryota</taxon>
        <taxon>Metazoa</taxon>
        <taxon>Ecdysozoa</taxon>
        <taxon>Nematoda</taxon>
        <taxon>Chromadorea</taxon>
        <taxon>Rhabditida</taxon>
        <taxon>Tylenchina</taxon>
        <taxon>Tylenchomorpha</taxon>
        <taxon>Sphaerularioidea</taxon>
        <taxon>Anguinidae</taxon>
        <taxon>Anguininae</taxon>
        <taxon>Ditylenchus</taxon>
    </lineage>
</organism>
<keyword evidence="3" id="KW-1185">Reference proteome</keyword>
<evidence type="ECO:0000313" key="3">
    <source>
        <dbReference type="Proteomes" id="UP001201812"/>
    </source>
</evidence>
<gene>
    <name evidence="2" type="ORF">DdX_07461</name>
</gene>
<reference evidence="2" key="1">
    <citation type="submission" date="2022-01" db="EMBL/GenBank/DDBJ databases">
        <title>Genome Sequence Resource for Two Populations of Ditylenchus destructor, the Migratory Endoparasitic Phytonematode.</title>
        <authorList>
            <person name="Zhang H."/>
            <person name="Lin R."/>
            <person name="Xie B."/>
        </authorList>
    </citation>
    <scope>NUCLEOTIDE SEQUENCE</scope>
    <source>
        <strain evidence="2">BazhouSP</strain>
    </source>
</reference>
<keyword evidence="1" id="KW-1133">Transmembrane helix</keyword>
<dbReference type="EMBL" id="JAKKPZ010000010">
    <property type="protein sequence ID" value="KAI1716411.1"/>
    <property type="molecule type" value="Genomic_DNA"/>
</dbReference>
<comment type="caution">
    <text evidence="2">The sequence shown here is derived from an EMBL/GenBank/DDBJ whole genome shotgun (WGS) entry which is preliminary data.</text>
</comment>
<keyword evidence="1" id="KW-0812">Transmembrane</keyword>
<protein>
    <submittedName>
        <fullName evidence="2">Uncharacterized protein</fullName>
    </submittedName>
</protein>
<name>A0AAD4N7N7_9BILA</name>